<dbReference type="AlphaFoldDB" id="A0A0L8I879"/>
<organism evidence="9">
    <name type="scientific">Octopus bimaculoides</name>
    <name type="common">California two-spotted octopus</name>
    <dbReference type="NCBI Taxonomy" id="37653"/>
    <lineage>
        <taxon>Eukaryota</taxon>
        <taxon>Metazoa</taxon>
        <taxon>Spiralia</taxon>
        <taxon>Lophotrochozoa</taxon>
        <taxon>Mollusca</taxon>
        <taxon>Cephalopoda</taxon>
        <taxon>Coleoidea</taxon>
        <taxon>Octopodiformes</taxon>
        <taxon>Octopoda</taxon>
        <taxon>Incirrata</taxon>
        <taxon>Octopodidae</taxon>
        <taxon>Octopus</taxon>
    </lineage>
</organism>
<dbReference type="OrthoDB" id="25872at2759"/>
<keyword evidence="7" id="KW-0539">Nucleus</keyword>
<evidence type="ECO:0000256" key="1">
    <source>
        <dbReference type="ARBA" id="ARBA00004123"/>
    </source>
</evidence>
<evidence type="ECO:0000256" key="7">
    <source>
        <dbReference type="ARBA" id="ARBA00023242"/>
    </source>
</evidence>
<dbReference type="Pfam" id="PF03943">
    <property type="entry name" value="TAP_C"/>
    <property type="match status" value="1"/>
</dbReference>
<evidence type="ECO:0000256" key="3">
    <source>
        <dbReference type="ARBA" id="ARBA00022448"/>
    </source>
</evidence>
<dbReference type="InterPro" id="IPR009060">
    <property type="entry name" value="UBA-like_sf"/>
</dbReference>
<evidence type="ECO:0000313" key="9">
    <source>
        <dbReference type="EMBL" id="KOF97657.1"/>
    </source>
</evidence>
<reference evidence="9" key="1">
    <citation type="submission" date="2015-07" db="EMBL/GenBank/DDBJ databases">
        <title>MeaNS - Measles Nucleotide Surveillance Program.</title>
        <authorList>
            <person name="Tran T."/>
            <person name="Druce J."/>
        </authorList>
    </citation>
    <scope>NUCLEOTIDE SEQUENCE</scope>
    <source>
        <strain evidence="9">UCB-OBI-ISO-001</strain>
        <tissue evidence="9">Gonad</tissue>
    </source>
</reference>
<gene>
    <name evidence="9" type="ORF">OCBIM_22028924mg</name>
</gene>
<dbReference type="GO" id="GO:0016973">
    <property type="term" value="P:poly(A)+ mRNA export from nucleus"/>
    <property type="evidence" value="ECO:0007669"/>
    <property type="project" value="TreeGrafter"/>
</dbReference>
<evidence type="ECO:0000259" key="8">
    <source>
        <dbReference type="PROSITE" id="PS51281"/>
    </source>
</evidence>
<keyword evidence="4" id="KW-0433">Leucine-rich repeat</keyword>
<dbReference type="GO" id="GO:0003723">
    <property type="term" value="F:RNA binding"/>
    <property type="evidence" value="ECO:0007669"/>
    <property type="project" value="TreeGrafter"/>
</dbReference>
<comment type="similarity">
    <text evidence="2">Belongs to the NXF family.</text>
</comment>
<dbReference type="Gene3D" id="1.10.8.10">
    <property type="entry name" value="DNA helicase RuvA subunit, C-terminal domain"/>
    <property type="match status" value="1"/>
</dbReference>
<evidence type="ECO:0000256" key="5">
    <source>
        <dbReference type="ARBA" id="ARBA00022737"/>
    </source>
</evidence>
<dbReference type="STRING" id="37653.A0A0L8I879"/>
<proteinExistence type="inferred from homology"/>
<feature type="domain" description="TAP-C" evidence="8">
    <location>
        <begin position="1"/>
        <end position="50"/>
    </location>
</feature>
<dbReference type="SUPFAM" id="SSF46934">
    <property type="entry name" value="UBA-like"/>
    <property type="match status" value="1"/>
</dbReference>
<evidence type="ECO:0000256" key="4">
    <source>
        <dbReference type="ARBA" id="ARBA00022614"/>
    </source>
</evidence>
<dbReference type="PANTHER" id="PTHR10662">
    <property type="entry name" value="NUCLEAR RNA EXPORT FACTOR"/>
    <property type="match status" value="1"/>
</dbReference>
<evidence type="ECO:0000256" key="2">
    <source>
        <dbReference type="ARBA" id="ARBA00009285"/>
    </source>
</evidence>
<dbReference type="InterPro" id="IPR030217">
    <property type="entry name" value="NXF_fam"/>
</dbReference>
<comment type="subcellular location">
    <subcellularLocation>
        <location evidence="1">Nucleus</location>
    </subcellularLocation>
</comment>
<keyword evidence="5" id="KW-0677">Repeat</keyword>
<dbReference type="PROSITE" id="PS51281">
    <property type="entry name" value="TAP_C"/>
    <property type="match status" value="1"/>
</dbReference>
<keyword evidence="3" id="KW-0813">Transport</keyword>
<dbReference type="FunFam" id="1.10.8.10:FF:000018">
    <property type="entry name" value="Nuclear RNA export factor 1"/>
    <property type="match status" value="1"/>
</dbReference>
<evidence type="ECO:0000256" key="6">
    <source>
        <dbReference type="ARBA" id="ARBA00022816"/>
    </source>
</evidence>
<dbReference type="PANTHER" id="PTHR10662:SF22">
    <property type="entry name" value="NUCLEAR RNA EXPORT FACTOR 1"/>
    <property type="match status" value="1"/>
</dbReference>
<protein>
    <recommendedName>
        <fullName evidence="8">TAP-C domain-containing protein</fullName>
    </recommendedName>
</protein>
<dbReference type="InterPro" id="IPR005637">
    <property type="entry name" value="TAP_C_dom"/>
</dbReference>
<dbReference type="EMBL" id="KQ416274">
    <property type="protein sequence ID" value="KOF97657.1"/>
    <property type="molecule type" value="Genomic_DNA"/>
</dbReference>
<dbReference type="CDD" id="cd14342">
    <property type="entry name" value="UBA_TAP-C"/>
    <property type="match status" value="1"/>
</dbReference>
<sequence length="50" mass="5786">MVSQFSAQSEMNAEYSLECLQQNNWEYEKAAQVFLNLKTNGKIPLEAFIK</sequence>
<accession>A0A0L8I879</accession>
<dbReference type="SMART" id="SM00804">
    <property type="entry name" value="TAP_C"/>
    <property type="match status" value="1"/>
</dbReference>
<name>A0A0L8I879_OCTBM</name>
<dbReference type="GO" id="GO:0005634">
    <property type="term" value="C:nucleus"/>
    <property type="evidence" value="ECO:0007669"/>
    <property type="project" value="UniProtKB-SubCell"/>
</dbReference>
<keyword evidence="6" id="KW-0509">mRNA transport</keyword>